<accession>W9WCD1</accession>
<dbReference type="HOGENOM" id="CLU_010194_13_0_1"/>
<evidence type="ECO:0000313" key="4">
    <source>
        <dbReference type="EMBL" id="EXJ65618.1"/>
    </source>
</evidence>
<dbReference type="SUPFAM" id="SSF51735">
    <property type="entry name" value="NAD(P)-binding Rossmann-fold domains"/>
    <property type="match status" value="1"/>
</dbReference>
<protein>
    <submittedName>
        <fullName evidence="4">Uncharacterized protein</fullName>
    </submittedName>
</protein>
<dbReference type="OrthoDB" id="37659at2759"/>
<keyword evidence="2" id="KW-0521">NADP</keyword>
<dbReference type="GO" id="GO:0016491">
    <property type="term" value="F:oxidoreductase activity"/>
    <property type="evidence" value="ECO:0007669"/>
    <property type="project" value="UniProtKB-KW"/>
</dbReference>
<dbReference type="InterPro" id="IPR020904">
    <property type="entry name" value="Sc_DH/Rdtase_CS"/>
</dbReference>
<gene>
    <name evidence="4" type="ORF">A1O5_11145</name>
</gene>
<dbReference type="PRINTS" id="PR00081">
    <property type="entry name" value="GDHRDH"/>
</dbReference>
<dbReference type="eggNOG" id="KOG4169">
    <property type="taxonomic scope" value="Eukaryota"/>
</dbReference>
<dbReference type="PANTHER" id="PTHR43180:SF33">
    <property type="entry name" value="15-HYDROXYPROSTAGLANDIN DEHYDROGENASE [NAD(+)]-LIKE"/>
    <property type="match status" value="1"/>
</dbReference>
<comment type="caution">
    <text evidence="4">The sequence shown here is derived from an EMBL/GenBank/DDBJ whole genome shotgun (WGS) entry which is preliminary data.</text>
</comment>
<dbReference type="Proteomes" id="UP000019471">
    <property type="component" value="Unassembled WGS sequence"/>
</dbReference>
<dbReference type="PANTHER" id="PTHR43180">
    <property type="entry name" value="3-OXOACYL-(ACYL-CARRIER-PROTEIN) REDUCTASE (AFU_ORTHOLOGUE AFUA_6G11210)"/>
    <property type="match status" value="1"/>
</dbReference>
<keyword evidence="5" id="KW-1185">Reference proteome</keyword>
<comment type="similarity">
    <text evidence="1">Belongs to the short-chain dehydrogenases/reductases (SDR) family.</text>
</comment>
<dbReference type="Pfam" id="PF00106">
    <property type="entry name" value="adh_short"/>
    <property type="match status" value="1"/>
</dbReference>
<name>W9WCD1_9EURO</name>
<proteinExistence type="inferred from homology"/>
<keyword evidence="3" id="KW-0560">Oxidoreductase</keyword>
<evidence type="ECO:0000256" key="1">
    <source>
        <dbReference type="ARBA" id="ARBA00006484"/>
    </source>
</evidence>
<dbReference type="STRING" id="1182543.W9WCD1"/>
<dbReference type="GeneID" id="19195835"/>
<organism evidence="4 5">
    <name type="scientific">Cladophialophora psammophila CBS 110553</name>
    <dbReference type="NCBI Taxonomy" id="1182543"/>
    <lineage>
        <taxon>Eukaryota</taxon>
        <taxon>Fungi</taxon>
        <taxon>Dikarya</taxon>
        <taxon>Ascomycota</taxon>
        <taxon>Pezizomycotina</taxon>
        <taxon>Eurotiomycetes</taxon>
        <taxon>Chaetothyriomycetidae</taxon>
        <taxon>Chaetothyriales</taxon>
        <taxon>Herpotrichiellaceae</taxon>
        <taxon>Cladophialophora</taxon>
    </lineage>
</organism>
<dbReference type="InterPro" id="IPR036291">
    <property type="entry name" value="NAD(P)-bd_dom_sf"/>
</dbReference>
<dbReference type="RefSeq" id="XP_007749908.1">
    <property type="nucleotide sequence ID" value="XM_007751718.1"/>
</dbReference>
<dbReference type="PROSITE" id="PS00061">
    <property type="entry name" value="ADH_SHORT"/>
    <property type="match status" value="1"/>
</dbReference>
<dbReference type="AlphaFoldDB" id="W9WCD1"/>
<dbReference type="Gene3D" id="3.40.50.720">
    <property type="entry name" value="NAD(P)-binding Rossmann-like Domain"/>
    <property type="match status" value="1"/>
</dbReference>
<sequence>MTDLSITEADIGKPFPVRGDNVKKQEAIANHVLSRLTNIKGDKLRGKTAVVTGGSSGIGLSIVQKLAASGVKVLVGDVQPLREAVEGVLYMQTDTSRWEDLLSLFKRAVKEWSRIDIVIPNAGIGDRGDFFDKVDESGDPVKPKFDCLSVTLIGQMYTVKLAMHYMRRQVPQGGVIVSTVSRAGYVAESIPVYGAAKHGMVGLMRALRPLTKTWNIRINSIAPGITDTPALRTLPDLVPKLWQSGIPMNTSDDCALAAVFLCANEDYNGNTIFINGGKFREVESGYERHLKDIMGNDKRLSLSREEKKMLGEWIRSMFKMRAETSSKEDIFTPSSKY</sequence>
<evidence type="ECO:0000256" key="2">
    <source>
        <dbReference type="ARBA" id="ARBA00022857"/>
    </source>
</evidence>
<dbReference type="EMBL" id="AMGX01000024">
    <property type="protein sequence ID" value="EXJ65618.1"/>
    <property type="molecule type" value="Genomic_DNA"/>
</dbReference>
<dbReference type="InterPro" id="IPR002347">
    <property type="entry name" value="SDR_fam"/>
</dbReference>
<reference evidence="4 5" key="1">
    <citation type="submission" date="2013-03" db="EMBL/GenBank/DDBJ databases">
        <title>The Genome Sequence of Cladophialophora psammophila CBS 110553.</title>
        <authorList>
            <consortium name="The Broad Institute Genomics Platform"/>
            <person name="Cuomo C."/>
            <person name="de Hoog S."/>
            <person name="Gorbushina A."/>
            <person name="Walker B."/>
            <person name="Young S.K."/>
            <person name="Zeng Q."/>
            <person name="Gargeya S."/>
            <person name="Fitzgerald M."/>
            <person name="Haas B."/>
            <person name="Abouelleil A."/>
            <person name="Allen A.W."/>
            <person name="Alvarado L."/>
            <person name="Arachchi H.M."/>
            <person name="Berlin A.M."/>
            <person name="Chapman S.B."/>
            <person name="Gainer-Dewar J."/>
            <person name="Goldberg J."/>
            <person name="Griggs A."/>
            <person name="Gujja S."/>
            <person name="Hansen M."/>
            <person name="Howarth C."/>
            <person name="Imamovic A."/>
            <person name="Ireland A."/>
            <person name="Larimer J."/>
            <person name="McCowan C."/>
            <person name="Murphy C."/>
            <person name="Pearson M."/>
            <person name="Poon T.W."/>
            <person name="Priest M."/>
            <person name="Roberts A."/>
            <person name="Saif S."/>
            <person name="Shea T."/>
            <person name="Sisk P."/>
            <person name="Sykes S."/>
            <person name="Wortman J."/>
            <person name="Nusbaum C."/>
            <person name="Birren B."/>
        </authorList>
    </citation>
    <scope>NUCLEOTIDE SEQUENCE [LARGE SCALE GENOMIC DNA]</scope>
    <source>
        <strain evidence="4 5">CBS 110553</strain>
    </source>
</reference>
<evidence type="ECO:0000256" key="3">
    <source>
        <dbReference type="ARBA" id="ARBA00023002"/>
    </source>
</evidence>
<evidence type="ECO:0000313" key="5">
    <source>
        <dbReference type="Proteomes" id="UP000019471"/>
    </source>
</evidence>